<accession>A0A133ZXG3</accession>
<sequence>MENCLFIIICKDIGKITIGEEIIKMYELMKNIINFYIHIDFFMIE</sequence>
<evidence type="ECO:0000313" key="1">
    <source>
        <dbReference type="EMBL" id="KXB60137.1"/>
    </source>
</evidence>
<protein>
    <submittedName>
        <fullName evidence="1">Uncharacterized protein</fullName>
    </submittedName>
</protein>
<dbReference type="STRING" id="157687.HMPREF3180_02089"/>
<dbReference type="EMBL" id="LSDD01000160">
    <property type="protein sequence ID" value="KXB60137.1"/>
    <property type="molecule type" value="Genomic_DNA"/>
</dbReference>
<organism evidence="1 2">
    <name type="scientific">Leptotrichia wadei</name>
    <dbReference type="NCBI Taxonomy" id="157687"/>
    <lineage>
        <taxon>Bacteria</taxon>
        <taxon>Fusobacteriati</taxon>
        <taxon>Fusobacteriota</taxon>
        <taxon>Fusobacteriia</taxon>
        <taxon>Fusobacteriales</taxon>
        <taxon>Leptotrichiaceae</taxon>
        <taxon>Leptotrichia</taxon>
    </lineage>
</organism>
<comment type="caution">
    <text evidence="1">The sequence shown here is derived from an EMBL/GenBank/DDBJ whole genome shotgun (WGS) entry which is preliminary data.</text>
</comment>
<gene>
    <name evidence="1" type="ORF">HMPREF3180_02089</name>
</gene>
<keyword evidence="2" id="KW-1185">Reference proteome</keyword>
<evidence type="ECO:0000313" key="2">
    <source>
        <dbReference type="Proteomes" id="UP000070483"/>
    </source>
</evidence>
<dbReference type="Proteomes" id="UP000070483">
    <property type="component" value="Unassembled WGS sequence"/>
</dbReference>
<reference evidence="2" key="1">
    <citation type="submission" date="2016-01" db="EMBL/GenBank/DDBJ databases">
        <authorList>
            <person name="Mitreva M."/>
            <person name="Pepin K.H."/>
            <person name="Mihindukulasuriya K.A."/>
            <person name="Fulton R."/>
            <person name="Fronick C."/>
            <person name="O'Laughlin M."/>
            <person name="Miner T."/>
            <person name="Herter B."/>
            <person name="Rosa B.A."/>
            <person name="Cordes M."/>
            <person name="Tomlinson C."/>
            <person name="Wollam A."/>
            <person name="Palsikar V.B."/>
            <person name="Mardis E.R."/>
            <person name="Wilson R.K."/>
        </authorList>
    </citation>
    <scope>NUCLEOTIDE SEQUENCE [LARGE SCALE GENOMIC DNA]</scope>
    <source>
        <strain evidence="2">KA00185</strain>
    </source>
</reference>
<proteinExistence type="predicted"/>
<dbReference type="PATRIC" id="fig|157687.3.peg.2091"/>
<name>A0A133ZXG3_9FUSO</name>
<dbReference type="AlphaFoldDB" id="A0A133ZXG3"/>